<dbReference type="Pfam" id="PF10005">
    <property type="entry name" value="Zn_ribbon_DZR_6"/>
    <property type="match status" value="1"/>
</dbReference>
<comment type="caution">
    <text evidence="2">The sequence shown here is derived from an EMBL/GenBank/DDBJ whole genome shotgun (WGS) entry which is preliminary data.</text>
</comment>
<proteinExistence type="predicted"/>
<evidence type="ECO:0000313" key="2">
    <source>
        <dbReference type="EMBL" id="OGX81186.1"/>
    </source>
</evidence>
<organism evidence="2 3">
    <name type="scientific">Hymenobacter coccineus</name>
    <dbReference type="NCBI Taxonomy" id="1908235"/>
    <lineage>
        <taxon>Bacteria</taxon>
        <taxon>Pseudomonadati</taxon>
        <taxon>Bacteroidota</taxon>
        <taxon>Cytophagia</taxon>
        <taxon>Cytophagales</taxon>
        <taxon>Hymenobacteraceae</taxon>
        <taxon>Hymenobacter</taxon>
    </lineage>
</organism>
<dbReference type="AlphaFoldDB" id="A0A1G1SRC8"/>
<accession>A0A1G1SRC8</accession>
<name>A0A1G1SRC8_9BACT</name>
<dbReference type="PIRSF" id="PIRSF012641">
    <property type="entry name" value="UCP012641"/>
    <property type="match status" value="1"/>
</dbReference>
<evidence type="ECO:0000259" key="1">
    <source>
        <dbReference type="Pfam" id="PF10005"/>
    </source>
</evidence>
<sequence>MKLFTCRHCGQLLYLENNRCEKCHYPLGFQAEKLALEPLVATPGAPVAGTFHLYGAPPKAPGYVYCANHGYHACNWLVPVGSPTPFCTACALNRTIPDLSQPEYLGRWQRLEVAKHRLVYSLLRLGLPVVSKHVEPKTGLWFDFKADEGPEPDKRILTGHDNGLITINIAEADDIEREMARKSMDELYRTLLGHFRHEVGHYYWDRLIDKTPFLKECRALFGDDREDYAEALKNHYAQGPPPDWMATHISAYATTHPWEDWAETWAHYLHIMDTLETAHAYGLRVAPRGVDVDQHLRATIPDPYLEADFDHIMAAWLPLTFAMNSLNRSMGQPDPYPFVIGPAVVPKLAFIHKVCRAAKPA</sequence>
<dbReference type="InterPro" id="IPR031321">
    <property type="entry name" value="UCP012641"/>
</dbReference>
<dbReference type="EMBL" id="MDZA01000451">
    <property type="protein sequence ID" value="OGX81186.1"/>
    <property type="molecule type" value="Genomic_DNA"/>
</dbReference>
<dbReference type="Proteomes" id="UP000177506">
    <property type="component" value="Unassembled WGS sequence"/>
</dbReference>
<protein>
    <recommendedName>
        <fullName evidence="1">Zinc-ribbon domain-containing protein</fullName>
    </recommendedName>
</protein>
<keyword evidence="3" id="KW-1185">Reference proteome</keyword>
<reference evidence="2 3" key="1">
    <citation type="submission" date="2016-08" db="EMBL/GenBank/DDBJ databases">
        <title>Hymenobacter coccineus sp. nov., Hymenobacter lapidarius sp. nov. and Hymenobacter glacialis sp. nov., isolated from Antarctic soil.</title>
        <authorList>
            <person name="Sedlacek I."/>
            <person name="Kralova S."/>
            <person name="Kyrova K."/>
            <person name="Maslanova I."/>
            <person name="Stankova E."/>
            <person name="Vrbovska V."/>
            <person name="Nemec M."/>
            <person name="Bartak M."/>
            <person name="Svec P."/>
            <person name="Busse H.-J."/>
            <person name="Pantucek R."/>
        </authorList>
    </citation>
    <scope>NUCLEOTIDE SEQUENCE [LARGE SCALE GENOMIC DNA]</scope>
    <source>
        <strain evidence="2 3">CCM 8649</strain>
    </source>
</reference>
<dbReference type="RefSeq" id="WP_070747435.1">
    <property type="nucleotide sequence ID" value="NZ_MDZA01000451.1"/>
</dbReference>
<dbReference type="Gene3D" id="3.40.390.70">
    <property type="match status" value="1"/>
</dbReference>
<dbReference type="Pfam" id="PF15887">
    <property type="entry name" value="Peptidase_Mx"/>
    <property type="match status" value="1"/>
</dbReference>
<gene>
    <name evidence="2" type="ORF">BEN49_15675</name>
</gene>
<dbReference type="OrthoDB" id="256753at2"/>
<feature type="domain" description="Zinc-ribbon" evidence="1">
    <location>
        <begin position="3"/>
        <end position="101"/>
    </location>
</feature>
<dbReference type="InterPro" id="IPR011201">
    <property type="entry name" value="Zinc-ribbon_6_bact"/>
</dbReference>
<evidence type="ECO:0000313" key="3">
    <source>
        <dbReference type="Proteomes" id="UP000177506"/>
    </source>
</evidence>